<protein>
    <recommendedName>
        <fullName evidence="2">KHDC4/BBP-like KH-domain type I domain-containing protein</fullName>
    </recommendedName>
</protein>
<dbReference type="Gene3D" id="3.30.1370.10">
    <property type="entry name" value="K Homology domain, type 1"/>
    <property type="match status" value="1"/>
</dbReference>
<organism evidence="3 4">
    <name type="scientific">Prorocentrum cordatum</name>
    <dbReference type="NCBI Taxonomy" id="2364126"/>
    <lineage>
        <taxon>Eukaryota</taxon>
        <taxon>Sar</taxon>
        <taxon>Alveolata</taxon>
        <taxon>Dinophyceae</taxon>
        <taxon>Prorocentrales</taxon>
        <taxon>Prorocentraceae</taxon>
        <taxon>Prorocentrum</taxon>
    </lineage>
</organism>
<dbReference type="EMBL" id="CAUYUJ010002087">
    <property type="protein sequence ID" value="CAK0799118.1"/>
    <property type="molecule type" value="Genomic_DNA"/>
</dbReference>
<dbReference type="InterPro" id="IPR036612">
    <property type="entry name" value="KH_dom_type_1_sf"/>
</dbReference>
<feature type="compositionally biased region" description="Acidic residues" evidence="1">
    <location>
        <begin position="60"/>
        <end position="69"/>
    </location>
</feature>
<comment type="caution">
    <text evidence="3">The sequence shown here is derived from an EMBL/GenBank/DDBJ whole genome shotgun (WGS) entry which is preliminary data.</text>
</comment>
<keyword evidence="4" id="KW-1185">Reference proteome</keyword>
<dbReference type="InterPro" id="IPR055256">
    <property type="entry name" value="KH_1_KHDC4/BBP-like"/>
</dbReference>
<gene>
    <name evidence="3" type="ORF">PCOR1329_LOCUS7659</name>
</gene>
<accession>A0ABN9Q408</accession>
<feature type="region of interest" description="Disordered" evidence="1">
    <location>
        <begin position="134"/>
        <end position="193"/>
    </location>
</feature>
<feature type="domain" description="KHDC4/BBP-like KH-domain type I" evidence="2">
    <location>
        <begin position="218"/>
        <end position="288"/>
    </location>
</feature>
<dbReference type="Proteomes" id="UP001189429">
    <property type="component" value="Unassembled WGS sequence"/>
</dbReference>
<dbReference type="PANTHER" id="PTHR15744">
    <property type="entry name" value="BLOM7"/>
    <property type="match status" value="1"/>
</dbReference>
<dbReference type="InterPro" id="IPR031121">
    <property type="entry name" value="RIK/BLOM7"/>
</dbReference>
<feature type="region of interest" description="Disordered" evidence="1">
    <location>
        <begin position="38"/>
        <end position="120"/>
    </location>
</feature>
<dbReference type="SUPFAM" id="SSF54791">
    <property type="entry name" value="Eukaryotic type KH-domain (KH-domain type I)"/>
    <property type="match status" value="1"/>
</dbReference>
<feature type="compositionally biased region" description="Low complexity" evidence="1">
    <location>
        <begin position="89"/>
        <end position="110"/>
    </location>
</feature>
<reference evidence="3" key="1">
    <citation type="submission" date="2023-10" db="EMBL/GenBank/DDBJ databases">
        <authorList>
            <person name="Chen Y."/>
            <person name="Shah S."/>
            <person name="Dougan E. K."/>
            <person name="Thang M."/>
            <person name="Chan C."/>
        </authorList>
    </citation>
    <scope>NUCLEOTIDE SEQUENCE [LARGE SCALE GENOMIC DNA]</scope>
</reference>
<dbReference type="PANTHER" id="PTHR15744:SF0">
    <property type="entry name" value="KH HOMOLOGY DOMAIN-CONTAINING PROTEIN 4"/>
    <property type="match status" value="1"/>
</dbReference>
<evidence type="ECO:0000256" key="1">
    <source>
        <dbReference type="SAM" id="MobiDB-lite"/>
    </source>
</evidence>
<dbReference type="Pfam" id="PF22675">
    <property type="entry name" value="KH-I_KHDC4-BBP"/>
    <property type="match status" value="1"/>
</dbReference>
<name>A0ABN9Q408_9DINO</name>
<evidence type="ECO:0000259" key="2">
    <source>
        <dbReference type="Pfam" id="PF22675"/>
    </source>
</evidence>
<evidence type="ECO:0000313" key="4">
    <source>
        <dbReference type="Proteomes" id="UP001189429"/>
    </source>
</evidence>
<feature type="non-terminal residue" evidence="3">
    <location>
        <position position="1"/>
    </location>
</feature>
<sequence length="347" mass="37018">SRPSPSRSGRAPPARRLRAAMQLASVFEHAHGHPCLPPWPRRLAFPPGSWQALAGPPPESAEEEEEDEASAQMYSVGGPRGPLGSKRPPAAFREAAELGAPAADQAAAGPSPAPPRAPGGAAAVLALYPPGLAPPEQAAERRRLPAPEWSPLPPALPDAAALAGEPPPPAWATRPVGLAGEQQSPHEAVPRLGDPSLLCGRSSQPRLYVHILLHMQVAGFDLVPRLIGHRGCNMRRIATATGAKVRIRGRGSGFLEGKHMREAPTPLMVAIATRREEVHGFVKAVGMTLQTLHGMEEAFRSHCHRQRVTHQGPCASVEGPARDFLADALQEAPWAGDYFSRRTRRQA</sequence>
<evidence type="ECO:0000313" key="3">
    <source>
        <dbReference type="EMBL" id="CAK0799118.1"/>
    </source>
</evidence>
<proteinExistence type="predicted"/>